<name>A0A1H8UP11_9PSEU</name>
<dbReference type="InterPro" id="IPR017850">
    <property type="entry name" value="Alkaline_phosphatase_core_sf"/>
</dbReference>
<evidence type="ECO:0000256" key="1">
    <source>
        <dbReference type="SAM" id="MobiDB-lite"/>
    </source>
</evidence>
<dbReference type="Pfam" id="PF00884">
    <property type="entry name" value="Sulfatase"/>
    <property type="match status" value="1"/>
</dbReference>
<feature type="domain" description="Sulfatase N-terminal" evidence="3">
    <location>
        <begin position="331"/>
        <end position="506"/>
    </location>
</feature>
<dbReference type="STRING" id="394193.SAMN04489732_103381"/>
<dbReference type="Gene3D" id="3.40.720.10">
    <property type="entry name" value="Alkaline Phosphatase, subunit A"/>
    <property type="match status" value="1"/>
</dbReference>
<sequence length="564" mass="60413">MSPFTRFRSRRASAPSADELPDAEPPARTRVRRVAAVMLTVAAALLVLFGLLAPITLAALTPAAFLRLPVEALVVAALAVVLPPRWRRVLAVAAGAVLGVLTVLKVTDLGFDEVLSRPFDPILDWSFVSAGLDFLAGELGGPGSIAAAAGVAAVILAVVVGTTLAVLRLTRLAAGRRTGSTRVIAVLGVAWIACAVTGVELAPGQPVASRSATNFAYADLRQARTDLNDSQEFADQLAADPFRATPGGRLLNGLRGKDVLLTFVESYGQFAIQGSDIAPAIDKQLDAGTATLRDAGFSARSAFLDSSTFGGGSWLAHSTVQSGAWVDNQQRYNNLLASDRLSLTRAFGRAGWKTVQDVPAHTQPWPEGKYYGFEQYYDAHGVGYRGPGFAYATMPDQYTFSALQRNELAAKDRRPVMAEIDLVSSHAPWSPRPSLVDWNKVGDGSVFGPMPAAGEAPESVWRDPDRIRAAYGAAIRYSLDTLVSYLKTYGTENTVLIFLGDHQPPVVTPPGVSHQVPVTIVAKDPAVLDRISSWHWQDGLRPSPAAPVWRMDAFRDRFLTAFAK</sequence>
<keyword evidence="2" id="KW-0472">Membrane</keyword>
<dbReference type="InterPro" id="IPR000917">
    <property type="entry name" value="Sulfatase_N"/>
</dbReference>
<dbReference type="GO" id="GO:0016740">
    <property type="term" value="F:transferase activity"/>
    <property type="evidence" value="ECO:0007669"/>
    <property type="project" value="UniProtKB-KW"/>
</dbReference>
<feature type="transmembrane region" description="Helical" evidence="2">
    <location>
        <begin position="89"/>
        <end position="107"/>
    </location>
</feature>
<evidence type="ECO:0000313" key="4">
    <source>
        <dbReference type="EMBL" id="SEP04826.1"/>
    </source>
</evidence>
<dbReference type="Proteomes" id="UP000198582">
    <property type="component" value="Unassembled WGS sequence"/>
</dbReference>
<feature type="transmembrane region" description="Helical" evidence="2">
    <location>
        <begin position="145"/>
        <end position="167"/>
    </location>
</feature>
<feature type="region of interest" description="Disordered" evidence="1">
    <location>
        <begin position="1"/>
        <end position="25"/>
    </location>
</feature>
<keyword evidence="2" id="KW-0812">Transmembrane</keyword>
<organism evidence="4 5">
    <name type="scientific">Amycolatopsis saalfeldensis</name>
    <dbReference type="NCBI Taxonomy" id="394193"/>
    <lineage>
        <taxon>Bacteria</taxon>
        <taxon>Bacillati</taxon>
        <taxon>Actinomycetota</taxon>
        <taxon>Actinomycetes</taxon>
        <taxon>Pseudonocardiales</taxon>
        <taxon>Pseudonocardiaceae</taxon>
        <taxon>Amycolatopsis</taxon>
    </lineage>
</organism>
<dbReference type="SUPFAM" id="SSF53649">
    <property type="entry name" value="Alkaline phosphatase-like"/>
    <property type="match status" value="1"/>
</dbReference>
<feature type="transmembrane region" description="Helical" evidence="2">
    <location>
        <begin position="64"/>
        <end position="82"/>
    </location>
</feature>
<evidence type="ECO:0000259" key="3">
    <source>
        <dbReference type="Pfam" id="PF00884"/>
    </source>
</evidence>
<evidence type="ECO:0000313" key="5">
    <source>
        <dbReference type="Proteomes" id="UP000198582"/>
    </source>
</evidence>
<reference evidence="4 5" key="1">
    <citation type="submission" date="2016-10" db="EMBL/GenBank/DDBJ databases">
        <authorList>
            <person name="de Groot N.N."/>
        </authorList>
    </citation>
    <scope>NUCLEOTIDE SEQUENCE [LARGE SCALE GENOMIC DNA]</scope>
    <source>
        <strain evidence="4 5">DSM 44993</strain>
    </source>
</reference>
<keyword evidence="4" id="KW-0808">Transferase</keyword>
<keyword evidence="2" id="KW-1133">Transmembrane helix</keyword>
<feature type="transmembrane region" description="Helical" evidence="2">
    <location>
        <begin position="179"/>
        <end position="199"/>
    </location>
</feature>
<protein>
    <submittedName>
        <fullName evidence="4">Phosphoglycerol transferase MdoB</fullName>
    </submittedName>
</protein>
<proteinExistence type="predicted"/>
<dbReference type="EMBL" id="FOEF01000003">
    <property type="protein sequence ID" value="SEP04826.1"/>
    <property type="molecule type" value="Genomic_DNA"/>
</dbReference>
<gene>
    <name evidence="4" type="ORF">SAMN04489732_103381</name>
</gene>
<feature type="compositionally biased region" description="Low complexity" evidence="1">
    <location>
        <begin position="1"/>
        <end position="17"/>
    </location>
</feature>
<keyword evidence="5" id="KW-1185">Reference proteome</keyword>
<dbReference type="AlphaFoldDB" id="A0A1H8UP11"/>
<evidence type="ECO:0000256" key="2">
    <source>
        <dbReference type="SAM" id="Phobius"/>
    </source>
</evidence>
<accession>A0A1H8UP11</accession>
<feature type="transmembrane region" description="Helical" evidence="2">
    <location>
        <begin position="34"/>
        <end position="58"/>
    </location>
</feature>